<evidence type="ECO:0000313" key="1">
    <source>
        <dbReference type="EMBL" id="SDK51878.1"/>
    </source>
</evidence>
<keyword evidence="2" id="KW-1185">Reference proteome</keyword>
<dbReference type="AlphaFoldDB" id="A0A1G9CJT3"/>
<sequence>MDRRGMTLVEVLIALLILGLIAQITFSLMFHVNRVTLMTTEVYNISRMAQSILEELKTLNNRTEGDIFHEFLDKDTIFYVDNYQVQLRIHFLDKEVPLYQIDLHVRDEIHHLSYSLCSYINAKGDINLYLNGYKELSIELKED</sequence>
<evidence type="ECO:0000313" key="2">
    <source>
        <dbReference type="Proteomes" id="UP000198718"/>
    </source>
</evidence>
<proteinExistence type="predicted"/>
<dbReference type="EMBL" id="FNFP01000002">
    <property type="protein sequence ID" value="SDK51878.1"/>
    <property type="molecule type" value="Genomic_DNA"/>
</dbReference>
<protein>
    <submittedName>
        <fullName evidence="1">Prepilin-type N-terminal cleavage/methylation domain-containing protein</fullName>
    </submittedName>
</protein>
<dbReference type="RefSeq" id="WP_090552836.1">
    <property type="nucleotide sequence ID" value="NZ_FNFP01000002.1"/>
</dbReference>
<dbReference type="STRING" id="393762.SAMN05660472_01483"/>
<dbReference type="Pfam" id="PF07963">
    <property type="entry name" value="N_methyl"/>
    <property type="match status" value="1"/>
</dbReference>
<organism evidence="1 2">
    <name type="scientific">Natronincola ferrireducens</name>
    <dbReference type="NCBI Taxonomy" id="393762"/>
    <lineage>
        <taxon>Bacteria</taxon>
        <taxon>Bacillati</taxon>
        <taxon>Bacillota</taxon>
        <taxon>Clostridia</taxon>
        <taxon>Peptostreptococcales</taxon>
        <taxon>Natronincolaceae</taxon>
        <taxon>Natronincola</taxon>
    </lineage>
</organism>
<name>A0A1G9CJT3_9FIRM</name>
<accession>A0A1G9CJT3</accession>
<reference evidence="1 2" key="1">
    <citation type="submission" date="2016-10" db="EMBL/GenBank/DDBJ databases">
        <authorList>
            <person name="de Groot N.N."/>
        </authorList>
    </citation>
    <scope>NUCLEOTIDE SEQUENCE [LARGE SCALE GENOMIC DNA]</scope>
    <source>
        <strain evidence="1 2">DSM 18346</strain>
    </source>
</reference>
<dbReference type="NCBIfam" id="TIGR02532">
    <property type="entry name" value="IV_pilin_GFxxxE"/>
    <property type="match status" value="1"/>
</dbReference>
<dbReference type="Proteomes" id="UP000198718">
    <property type="component" value="Unassembled WGS sequence"/>
</dbReference>
<dbReference type="InterPro" id="IPR012902">
    <property type="entry name" value="N_methyl_site"/>
</dbReference>
<gene>
    <name evidence="1" type="ORF">SAMN05660472_01483</name>
</gene>